<dbReference type="InterPro" id="IPR012263">
    <property type="entry name" value="M_m6A_EcoRV"/>
</dbReference>
<dbReference type="GO" id="GO:0009007">
    <property type="term" value="F:site-specific DNA-methyltransferase (adenine-specific) activity"/>
    <property type="evidence" value="ECO:0007669"/>
    <property type="project" value="UniProtKB-EC"/>
</dbReference>
<dbReference type="Proteomes" id="UP000603227">
    <property type="component" value="Unassembled WGS sequence"/>
</dbReference>
<name>A0A919GNT3_9ACTN</name>
<evidence type="ECO:0000313" key="4">
    <source>
        <dbReference type="EMBL" id="GHH87891.1"/>
    </source>
</evidence>
<dbReference type="PIRSF" id="PIRSF000398">
    <property type="entry name" value="M_m6A_EcoRV"/>
    <property type="match status" value="1"/>
</dbReference>
<sequence length="273" mass="30480">MKSPVPYFGSKQRIAPWIVSLLPAHDHYVEPYCGGLSVLLAKQPSRLETVNDLDGELMMFWRILRDRPADLIRACALTPHSRAEHDAAYEDAPGDDLETARRVWVRLTQGRGGTLRKTGWRQYIDPAGTATSMPGCLDGYVDRLAAAAERLHAVSLEAAPALDVIAKYGRHEGVLLYVDPPYLGSTRSFANYRHEMRSDDQHRELAAAVADCRATVVLSGYHSPLYDELYDGWHRHETSARADNATSDRARTEVLWANRLLGDRLDLFADPAA</sequence>
<evidence type="ECO:0000256" key="3">
    <source>
        <dbReference type="ARBA" id="ARBA00022691"/>
    </source>
</evidence>
<dbReference type="EMBL" id="BNAT01000009">
    <property type="protein sequence ID" value="GHH87891.1"/>
    <property type="molecule type" value="Genomic_DNA"/>
</dbReference>
<dbReference type="GO" id="GO:1904047">
    <property type="term" value="F:S-adenosyl-L-methionine binding"/>
    <property type="evidence" value="ECO:0007669"/>
    <property type="project" value="TreeGrafter"/>
</dbReference>
<dbReference type="GO" id="GO:0043565">
    <property type="term" value="F:sequence-specific DNA binding"/>
    <property type="evidence" value="ECO:0007669"/>
    <property type="project" value="TreeGrafter"/>
</dbReference>
<reference evidence="4" key="2">
    <citation type="submission" date="2020-09" db="EMBL/GenBank/DDBJ databases">
        <authorList>
            <person name="Sun Q."/>
            <person name="Zhou Y."/>
        </authorList>
    </citation>
    <scope>NUCLEOTIDE SEQUENCE</scope>
    <source>
        <strain evidence="4">CGMCC 4.7403</strain>
    </source>
</reference>
<dbReference type="SUPFAM" id="SSF53335">
    <property type="entry name" value="S-adenosyl-L-methionine-dependent methyltransferases"/>
    <property type="match status" value="1"/>
</dbReference>
<comment type="caution">
    <text evidence="4">The sequence shown here is derived from an EMBL/GenBank/DDBJ whole genome shotgun (WGS) entry which is preliminary data.</text>
</comment>
<reference evidence="4" key="1">
    <citation type="journal article" date="2014" name="Int. J. Syst. Evol. Microbiol.">
        <title>Complete genome sequence of Corynebacterium casei LMG S-19264T (=DSM 44701T), isolated from a smear-ripened cheese.</title>
        <authorList>
            <consortium name="US DOE Joint Genome Institute (JGI-PGF)"/>
            <person name="Walter F."/>
            <person name="Albersmeier A."/>
            <person name="Kalinowski J."/>
            <person name="Ruckert C."/>
        </authorList>
    </citation>
    <scope>NUCLEOTIDE SEQUENCE</scope>
    <source>
        <strain evidence="4">CGMCC 4.7403</strain>
    </source>
</reference>
<dbReference type="RefSeq" id="WP_189783039.1">
    <property type="nucleotide sequence ID" value="NZ_BNAT01000009.1"/>
</dbReference>
<evidence type="ECO:0000313" key="5">
    <source>
        <dbReference type="Proteomes" id="UP000603227"/>
    </source>
</evidence>
<accession>A0A919GNT3</accession>
<dbReference type="Pfam" id="PF02086">
    <property type="entry name" value="MethyltransfD12"/>
    <property type="match status" value="2"/>
</dbReference>
<gene>
    <name evidence="4" type="ORF">GCM10017771_30930</name>
</gene>
<dbReference type="PANTHER" id="PTHR30481">
    <property type="entry name" value="DNA ADENINE METHYLASE"/>
    <property type="match status" value="1"/>
</dbReference>
<dbReference type="InterPro" id="IPR029063">
    <property type="entry name" value="SAM-dependent_MTases_sf"/>
</dbReference>
<dbReference type="AlphaFoldDB" id="A0A919GNT3"/>
<keyword evidence="3" id="KW-0949">S-adenosyl-L-methionine</keyword>
<dbReference type="PANTHER" id="PTHR30481:SF4">
    <property type="entry name" value="SITE-SPECIFIC DNA-METHYLTRANSFERASE (ADENINE-SPECIFIC)"/>
    <property type="match status" value="1"/>
</dbReference>
<dbReference type="PRINTS" id="PR00505">
    <property type="entry name" value="D12N6MTFRASE"/>
</dbReference>
<keyword evidence="1 4" id="KW-0489">Methyltransferase</keyword>
<evidence type="ECO:0000256" key="2">
    <source>
        <dbReference type="ARBA" id="ARBA00022679"/>
    </source>
</evidence>
<evidence type="ECO:0000256" key="1">
    <source>
        <dbReference type="ARBA" id="ARBA00022603"/>
    </source>
</evidence>
<dbReference type="InterPro" id="IPR012327">
    <property type="entry name" value="MeTrfase_D12"/>
</dbReference>
<dbReference type="GO" id="GO:0032259">
    <property type="term" value="P:methylation"/>
    <property type="evidence" value="ECO:0007669"/>
    <property type="project" value="UniProtKB-KW"/>
</dbReference>
<organism evidence="4 5">
    <name type="scientific">Streptomyces capitiformicae</name>
    <dbReference type="NCBI Taxonomy" id="2014920"/>
    <lineage>
        <taxon>Bacteria</taxon>
        <taxon>Bacillati</taxon>
        <taxon>Actinomycetota</taxon>
        <taxon>Actinomycetes</taxon>
        <taxon>Kitasatosporales</taxon>
        <taxon>Streptomycetaceae</taxon>
        <taxon>Streptomyces</taxon>
    </lineage>
</organism>
<dbReference type="GO" id="GO:0006298">
    <property type="term" value="P:mismatch repair"/>
    <property type="evidence" value="ECO:0007669"/>
    <property type="project" value="TreeGrafter"/>
</dbReference>
<protein>
    <submittedName>
        <fullName evidence="4">DNA methyltransferase</fullName>
    </submittedName>
</protein>
<proteinExistence type="predicted"/>
<keyword evidence="2" id="KW-0808">Transferase</keyword>
<keyword evidence="5" id="KW-1185">Reference proteome</keyword>
<dbReference type="GO" id="GO:0009307">
    <property type="term" value="P:DNA restriction-modification system"/>
    <property type="evidence" value="ECO:0007669"/>
    <property type="project" value="InterPro"/>
</dbReference>
<dbReference type="Gene3D" id="3.40.50.150">
    <property type="entry name" value="Vaccinia Virus protein VP39"/>
    <property type="match status" value="2"/>
</dbReference>